<protein>
    <recommendedName>
        <fullName evidence="4">SUZ domain-containing protein</fullName>
    </recommendedName>
</protein>
<evidence type="ECO:0000313" key="3">
    <source>
        <dbReference type="Proteomes" id="UP001357485"/>
    </source>
</evidence>
<comment type="caution">
    <text evidence="2">The sequence shown here is derived from an EMBL/GenBank/DDBJ whole genome shotgun (WGS) entry which is preliminary data.</text>
</comment>
<feature type="region of interest" description="Disordered" evidence="1">
    <location>
        <begin position="1"/>
        <end position="25"/>
    </location>
</feature>
<dbReference type="Proteomes" id="UP001357485">
    <property type="component" value="Unassembled WGS sequence"/>
</dbReference>
<evidence type="ECO:0008006" key="4">
    <source>
        <dbReference type="Google" id="ProtNLM"/>
    </source>
</evidence>
<name>A0ABR0LW80_9PEZI</name>
<gene>
    <name evidence="2" type="ORF">LTR16_008077</name>
</gene>
<feature type="non-terminal residue" evidence="2">
    <location>
        <position position="146"/>
    </location>
</feature>
<accession>A0ABR0LW80</accession>
<reference evidence="2 3" key="1">
    <citation type="submission" date="2023-08" db="EMBL/GenBank/DDBJ databases">
        <title>Black Yeasts Isolated from many extreme environments.</title>
        <authorList>
            <person name="Coleine C."/>
            <person name="Stajich J.E."/>
            <person name="Selbmann L."/>
        </authorList>
    </citation>
    <scope>NUCLEOTIDE SEQUENCE [LARGE SCALE GENOMIC DNA]</scope>
    <source>
        <strain evidence="2 3">CCFEE 536</strain>
    </source>
</reference>
<dbReference type="EMBL" id="JAVRRA010010055">
    <property type="protein sequence ID" value="KAK5243152.1"/>
    <property type="molecule type" value="Genomic_DNA"/>
</dbReference>
<evidence type="ECO:0000256" key="1">
    <source>
        <dbReference type="SAM" id="MobiDB-lite"/>
    </source>
</evidence>
<keyword evidence="3" id="KW-1185">Reference proteome</keyword>
<sequence length="146" mass="17039">MTKKSALPDAWDDDWESLADKPEPPVQQVALEPVKLSKAERKAKHIEEQRKLWDAAESPEQFHFLDTRSEPPLKTVYQPTVQLLSRKPAPKIASRRDLTSGMTGMTLEDDEDSEEERRKQVELSLAERQRKAQQEREEKQRKYNEV</sequence>
<evidence type="ECO:0000313" key="2">
    <source>
        <dbReference type="EMBL" id="KAK5243152.1"/>
    </source>
</evidence>
<proteinExistence type="predicted"/>
<feature type="region of interest" description="Disordered" evidence="1">
    <location>
        <begin position="88"/>
        <end position="146"/>
    </location>
</feature>
<feature type="compositionally biased region" description="Basic and acidic residues" evidence="1">
    <location>
        <begin position="115"/>
        <end position="146"/>
    </location>
</feature>
<organism evidence="2 3">
    <name type="scientific">Cryomyces antarcticus</name>
    <dbReference type="NCBI Taxonomy" id="329879"/>
    <lineage>
        <taxon>Eukaryota</taxon>
        <taxon>Fungi</taxon>
        <taxon>Dikarya</taxon>
        <taxon>Ascomycota</taxon>
        <taxon>Pezizomycotina</taxon>
        <taxon>Dothideomycetes</taxon>
        <taxon>Dothideomycetes incertae sedis</taxon>
        <taxon>Cryomyces</taxon>
    </lineage>
</organism>